<protein>
    <submittedName>
        <fullName evidence="1">Uncharacterized protein</fullName>
    </submittedName>
</protein>
<gene>
    <name evidence="1" type="ORF">MILVUS5_LOCUS33761</name>
</gene>
<name>A0ACB0LJ92_TRIPR</name>
<keyword evidence="2" id="KW-1185">Reference proteome</keyword>
<proteinExistence type="predicted"/>
<evidence type="ECO:0000313" key="2">
    <source>
        <dbReference type="Proteomes" id="UP001177021"/>
    </source>
</evidence>
<dbReference type="Proteomes" id="UP001177021">
    <property type="component" value="Unassembled WGS sequence"/>
</dbReference>
<accession>A0ACB0LJ92</accession>
<reference evidence="1" key="1">
    <citation type="submission" date="2023-10" db="EMBL/GenBank/DDBJ databases">
        <authorList>
            <person name="Rodriguez Cubillos JULIANA M."/>
            <person name="De Vega J."/>
        </authorList>
    </citation>
    <scope>NUCLEOTIDE SEQUENCE</scope>
</reference>
<comment type="caution">
    <text evidence="1">The sequence shown here is derived from an EMBL/GenBank/DDBJ whole genome shotgun (WGS) entry which is preliminary data.</text>
</comment>
<dbReference type="EMBL" id="CASHSV030000615">
    <property type="protein sequence ID" value="CAJ2669570.1"/>
    <property type="molecule type" value="Genomic_DNA"/>
</dbReference>
<evidence type="ECO:0000313" key="1">
    <source>
        <dbReference type="EMBL" id="CAJ2669570.1"/>
    </source>
</evidence>
<organism evidence="1 2">
    <name type="scientific">Trifolium pratense</name>
    <name type="common">Red clover</name>
    <dbReference type="NCBI Taxonomy" id="57577"/>
    <lineage>
        <taxon>Eukaryota</taxon>
        <taxon>Viridiplantae</taxon>
        <taxon>Streptophyta</taxon>
        <taxon>Embryophyta</taxon>
        <taxon>Tracheophyta</taxon>
        <taxon>Spermatophyta</taxon>
        <taxon>Magnoliopsida</taxon>
        <taxon>eudicotyledons</taxon>
        <taxon>Gunneridae</taxon>
        <taxon>Pentapetalae</taxon>
        <taxon>rosids</taxon>
        <taxon>fabids</taxon>
        <taxon>Fabales</taxon>
        <taxon>Fabaceae</taxon>
        <taxon>Papilionoideae</taxon>
        <taxon>50 kb inversion clade</taxon>
        <taxon>NPAAA clade</taxon>
        <taxon>Hologalegina</taxon>
        <taxon>IRL clade</taxon>
        <taxon>Trifolieae</taxon>
        <taxon>Trifolium</taxon>
    </lineage>
</organism>
<sequence>MEEVNLDNLNLSDDEPLDFELEEDSAEQNDISLCLVGHFVHDRPINFNSMKIRLDDVWRQVKRRYHENIVAARTKSMVPFASYNNTTSFIAAARYGRKMPLCLLNGRELIMGTRSRMDSQSVPRNFPSNVSLTQNSISSGVDLQGYANDFPNSSRRIFPNRKSLRYRPYRERLNRMNNSSIIGNCNPHPSVNTNNVQFRSHVTQEREIERHSVDIRDTDAWTRSGIDFTLLDGYHEGVSSLKKELLLFKDEKNAMPTGSNVGTYDANDNEENLDLTLHL</sequence>